<feature type="region of interest" description="Disordered" evidence="7">
    <location>
        <begin position="41"/>
        <end position="68"/>
    </location>
</feature>
<evidence type="ECO:0000313" key="9">
    <source>
        <dbReference type="EMBL" id="CAL5129580.1"/>
    </source>
</evidence>
<name>A0AAV2SYV7_CALDB</name>
<protein>
    <recommendedName>
        <fullName evidence="8">Transforming acidic coiled-coil-containing protein C-terminal domain-containing protein</fullName>
    </recommendedName>
</protein>
<feature type="coiled-coil region" evidence="6">
    <location>
        <begin position="753"/>
        <end position="797"/>
    </location>
</feature>
<feature type="compositionally biased region" description="Polar residues" evidence="7">
    <location>
        <begin position="49"/>
        <end position="59"/>
    </location>
</feature>
<feature type="region of interest" description="Disordered" evidence="7">
    <location>
        <begin position="358"/>
        <end position="377"/>
    </location>
</feature>
<feature type="coiled-coil region" evidence="6">
    <location>
        <begin position="827"/>
        <end position="861"/>
    </location>
</feature>
<evidence type="ECO:0000259" key="8">
    <source>
        <dbReference type="Pfam" id="PF05010"/>
    </source>
</evidence>
<comment type="subcellular location">
    <subcellularLocation>
        <location evidence="1">Cytoplasm</location>
        <location evidence="1">Cytoskeleton</location>
    </subcellularLocation>
</comment>
<feature type="region of interest" description="Disordered" evidence="7">
    <location>
        <begin position="633"/>
        <end position="653"/>
    </location>
</feature>
<dbReference type="InterPro" id="IPR007707">
    <property type="entry name" value="TACC_C"/>
</dbReference>
<organism evidence="9 10">
    <name type="scientific">Calicophoron daubneyi</name>
    <name type="common">Rumen fluke</name>
    <name type="synonym">Paramphistomum daubneyi</name>
    <dbReference type="NCBI Taxonomy" id="300641"/>
    <lineage>
        <taxon>Eukaryota</taxon>
        <taxon>Metazoa</taxon>
        <taxon>Spiralia</taxon>
        <taxon>Lophotrochozoa</taxon>
        <taxon>Platyhelminthes</taxon>
        <taxon>Trematoda</taxon>
        <taxon>Digenea</taxon>
        <taxon>Plagiorchiida</taxon>
        <taxon>Pronocephalata</taxon>
        <taxon>Paramphistomoidea</taxon>
        <taxon>Paramphistomidae</taxon>
        <taxon>Calicophoron</taxon>
    </lineage>
</organism>
<dbReference type="EMBL" id="CAXLJL010000002">
    <property type="protein sequence ID" value="CAL5129580.1"/>
    <property type="molecule type" value="Genomic_DNA"/>
</dbReference>
<sequence length="874" mass="95786">MSINSEAGSLVDDAVDSVILHTSDNEVHWHLPNIRLHCSTAGSGHSGSDEPSSLMNTQHDSNDKINRSSNVISTSDVNVASVLHSCGYATVESALDSLEARTDQPNQRAPDMADSLLVDFDPLAPTGLKNPDMNTTNPIENMSQSAPKVLINNFVDENFESVPVGHLISPLGCEAGADLPVNGTASVLTDSGSRLSTGFTPIPLSRHVALTKTASPGLFSPWRHNSILDQALGGGERSPEWSFSIAQSQAYPGTGVMCQHPRNLSESKSVESLECRLSCVEGDDLDETKNYQTPLSDNNAGTAVQEINEVDALASLVKRVLVDDHSPITEQNAMPSDQFQPLVMEENASNALERLAGSPTELQKPKDANPPGTYNVNRKRATENADITNTPPLNLSPHKDGLTPPLRRLTMNLNKKDVISTHHIIPEVSVDHTDSCCHDSGADFNNRSTRLSIGSLTGIVSMAARSIYDRLGGSSHPHCSPVQTPAVGEAIGYQDIRVPDDEESEHSGSSKSGGQHVSETSSSSTESTEVKQAIFTTSVNDNCVAESEFQLQADHPDRYSQPVNEAVVSSVDEDVWESVDSIADVPLTTLGSLKKSDELSMASSLSVVPVDICENKENIEFFQVAESELGGQSQQEHIHSQSIVGSTDRLPSPSTISRNGLHESQLTQNLNASGDGPELLQKSVGISDQVSYEAEILQLKEQTSTLQSVIDSLSTIITGYEKSLLDVEASMREDNQNASIHLMQIAQERDEAIDQARTVYKAYEDMLRRVQRSRETIESMRQRQESNLRLIEKYENRSILIRDRTESLNQRLSDRLAQTVQLQCQQSEEWNRKLGKLELKLRQSELRNSTLTQQIEQETLKGEELRKMSYRFFE</sequence>
<feature type="compositionally biased region" description="Low complexity" evidence="7">
    <location>
        <begin position="633"/>
        <end position="643"/>
    </location>
</feature>
<evidence type="ECO:0000256" key="1">
    <source>
        <dbReference type="ARBA" id="ARBA00004245"/>
    </source>
</evidence>
<gene>
    <name evidence="9" type="ORF">CDAUBV1_LOCUS620</name>
</gene>
<evidence type="ECO:0000256" key="3">
    <source>
        <dbReference type="ARBA" id="ARBA00022490"/>
    </source>
</evidence>
<evidence type="ECO:0000256" key="5">
    <source>
        <dbReference type="ARBA" id="ARBA00023212"/>
    </source>
</evidence>
<accession>A0AAV2SYV7</accession>
<comment type="caution">
    <text evidence="9">The sequence shown here is derived from an EMBL/GenBank/DDBJ whole genome shotgun (WGS) entry which is preliminary data.</text>
</comment>
<dbReference type="AlphaFoldDB" id="A0AAV2SYV7"/>
<dbReference type="GO" id="GO:0005856">
    <property type="term" value="C:cytoskeleton"/>
    <property type="evidence" value="ECO:0007669"/>
    <property type="project" value="UniProtKB-SubCell"/>
</dbReference>
<proteinExistence type="inferred from homology"/>
<feature type="region of interest" description="Disordered" evidence="7">
    <location>
        <begin position="500"/>
        <end position="529"/>
    </location>
</feature>
<comment type="similarity">
    <text evidence="2">Belongs to the TACC family.</text>
</comment>
<keyword evidence="5" id="KW-0206">Cytoskeleton</keyword>
<dbReference type="Pfam" id="PF05010">
    <property type="entry name" value="TACC_C"/>
    <property type="match status" value="1"/>
</dbReference>
<feature type="domain" description="Transforming acidic coiled-coil-containing protein C-terminal" evidence="8">
    <location>
        <begin position="689"/>
        <end position="868"/>
    </location>
</feature>
<dbReference type="Proteomes" id="UP001497525">
    <property type="component" value="Unassembled WGS sequence"/>
</dbReference>
<reference evidence="9" key="1">
    <citation type="submission" date="2024-06" db="EMBL/GenBank/DDBJ databases">
        <authorList>
            <person name="Liu X."/>
            <person name="Lenzi L."/>
            <person name="Haldenby T S."/>
            <person name="Uol C."/>
        </authorList>
    </citation>
    <scope>NUCLEOTIDE SEQUENCE</scope>
</reference>
<evidence type="ECO:0000256" key="6">
    <source>
        <dbReference type="SAM" id="Coils"/>
    </source>
</evidence>
<evidence type="ECO:0000256" key="2">
    <source>
        <dbReference type="ARBA" id="ARBA00009423"/>
    </source>
</evidence>
<keyword evidence="4 6" id="KW-0175">Coiled coil</keyword>
<evidence type="ECO:0000313" key="10">
    <source>
        <dbReference type="Proteomes" id="UP001497525"/>
    </source>
</evidence>
<evidence type="ECO:0000256" key="7">
    <source>
        <dbReference type="SAM" id="MobiDB-lite"/>
    </source>
</evidence>
<feature type="compositionally biased region" description="Low complexity" evidence="7">
    <location>
        <begin position="507"/>
        <end position="527"/>
    </location>
</feature>
<keyword evidence="3" id="KW-0963">Cytoplasm</keyword>
<evidence type="ECO:0000256" key="4">
    <source>
        <dbReference type="ARBA" id="ARBA00023054"/>
    </source>
</evidence>